<keyword evidence="2" id="KW-0539">Nucleus</keyword>
<evidence type="ECO:0000256" key="2">
    <source>
        <dbReference type="ARBA" id="ARBA00023242"/>
    </source>
</evidence>
<accession>A0A0G2EM41</accession>
<dbReference type="Proteomes" id="UP000053317">
    <property type="component" value="Unassembled WGS sequence"/>
</dbReference>
<dbReference type="OrthoDB" id="20729at2759"/>
<dbReference type="Pfam" id="PF13934">
    <property type="entry name" value="ELYS"/>
    <property type="match status" value="1"/>
</dbReference>
<dbReference type="AlphaFoldDB" id="A0A0G2EM41"/>
<sequence length="308" mass="35435">MLDWANFDVVFQQKPNFSYDSKTVEQIRRRRKDFDGKLFFDRILESIGLKQVTRLYPPTTNSELRTLFDKIVKTGSADYQKHALIYYILKDCSRHLSNADQQFVRQVYLPSKYLILITGLWELDRGHLSNAVDCLTDPSLMPTFTDEILYTLIKHEKPGDGLAMSYYLSVSPPLADDKVLNAYFDLLTESSVSEAYNFAQKQPDLQHRQLFERLIVSIHTHRTGEDRATRAIELVALPFTAEEEAWFEECLLYGSAQQYQNAKDTLIVRRIALGKDPGGIGALDRNRGPKIDGTNWDDLRLSLQKTKS</sequence>
<comment type="caution">
    <text evidence="4">The sequence shown here is derived from an EMBL/GenBank/DDBJ whole genome shotgun (WGS) entry which is preliminary data.</text>
</comment>
<dbReference type="GO" id="GO:0005634">
    <property type="term" value="C:nucleus"/>
    <property type="evidence" value="ECO:0007669"/>
    <property type="project" value="UniProtKB-SubCell"/>
</dbReference>
<keyword evidence="5" id="KW-1185">Reference proteome</keyword>
<evidence type="ECO:0000313" key="4">
    <source>
        <dbReference type="EMBL" id="KKY23226.1"/>
    </source>
</evidence>
<comment type="subcellular location">
    <subcellularLocation>
        <location evidence="1">Nucleus</location>
    </subcellularLocation>
</comment>
<evidence type="ECO:0000259" key="3">
    <source>
        <dbReference type="Pfam" id="PF13934"/>
    </source>
</evidence>
<feature type="domain" description="ELYS-like" evidence="3">
    <location>
        <begin position="37"/>
        <end position="252"/>
    </location>
</feature>
<gene>
    <name evidence="4" type="ORF">UCRPC4_g02954</name>
</gene>
<reference evidence="4 5" key="2">
    <citation type="submission" date="2015-05" db="EMBL/GenBank/DDBJ databases">
        <authorList>
            <person name="Morales-Cruz A."/>
            <person name="Amrine K.C."/>
            <person name="Cantu D."/>
        </authorList>
    </citation>
    <scope>NUCLEOTIDE SEQUENCE [LARGE SCALE GENOMIC DNA]</scope>
    <source>
        <strain evidence="4">UCRPC4</strain>
    </source>
</reference>
<name>A0A0G2EM41_PHACM</name>
<proteinExistence type="predicted"/>
<evidence type="ECO:0000313" key="5">
    <source>
        <dbReference type="Proteomes" id="UP000053317"/>
    </source>
</evidence>
<dbReference type="InterPro" id="IPR025151">
    <property type="entry name" value="ELYS_dom"/>
</dbReference>
<protein>
    <recommendedName>
        <fullName evidence="3">ELYS-like domain-containing protein</fullName>
    </recommendedName>
</protein>
<dbReference type="EMBL" id="LCWF01000069">
    <property type="protein sequence ID" value="KKY23226.1"/>
    <property type="molecule type" value="Genomic_DNA"/>
</dbReference>
<organism evidence="4 5">
    <name type="scientific">Phaeomoniella chlamydospora</name>
    <name type="common">Phaeoacremonium chlamydosporum</name>
    <dbReference type="NCBI Taxonomy" id="158046"/>
    <lineage>
        <taxon>Eukaryota</taxon>
        <taxon>Fungi</taxon>
        <taxon>Dikarya</taxon>
        <taxon>Ascomycota</taxon>
        <taxon>Pezizomycotina</taxon>
        <taxon>Eurotiomycetes</taxon>
        <taxon>Chaetothyriomycetidae</taxon>
        <taxon>Phaeomoniellales</taxon>
        <taxon>Phaeomoniellaceae</taxon>
        <taxon>Phaeomoniella</taxon>
    </lineage>
</organism>
<reference evidence="4 5" key="1">
    <citation type="submission" date="2015-05" db="EMBL/GenBank/DDBJ databases">
        <title>Distinctive expansion of gene families associated with plant cell wall degradation and secondary metabolism in the genomes of grapevine trunk pathogens.</title>
        <authorList>
            <person name="Lawrence D.P."/>
            <person name="Travadon R."/>
            <person name="Rolshausen P.E."/>
            <person name="Baumgartner K."/>
        </authorList>
    </citation>
    <scope>NUCLEOTIDE SEQUENCE [LARGE SCALE GENOMIC DNA]</scope>
    <source>
        <strain evidence="4">UCRPC4</strain>
    </source>
</reference>
<evidence type="ECO:0000256" key="1">
    <source>
        <dbReference type="ARBA" id="ARBA00004123"/>
    </source>
</evidence>